<protein>
    <submittedName>
        <fullName evidence="1">FAD synthase</fullName>
    </submittedName>
</protein>
<name>A0ACC0HEV9_9ERIC</name>
<evidence type="ECO:0000313" key="1">
    <source>
        <dbReference type="EMBL" id="KAI8011453.1"/>
    </source>
</evidence>
<evidence type="ECO:0000313" key="2">
    <source>
        <dbReference type="Proteomes" id="UP001060215"/>
    </source>
</evidence>
<keyword evidence="2" id="KW-1185">Reference proteome</keyword>
<gene>
    <name evidence="1" type="ORF">LOK49_LG06G02354</name>
</gene>
<comment type="caution">
    <text evidence="1">The sequence shown here is derived from an EMBL/GenBank/DDBJ whole genome shotgun (WGS) entry which is preliminary data.</text>
</comment>
<sequence>MAKGPGLYTEIGKKARDLLYKDYQSDHKFTVTTYSPTGVWFWLILLSMLLVFFHLWSCKSVGTEIVCLNRIEEVAFSFNGGKDSTVLLHLLRAGYFLHQAEQSDSNGDLTDCDFTFPIQTIYFESSSAFPEINSFTYETASTYGVLLDIIRLDFKSGLEALLKANPIRAIFLGVCIGDPTAVGQEQFSPSSSGWPPFMRVNPILDWSYSYTSIGSMHDTVPNALLCIKNSDNSKEKFRAAYMLPDGRLERAGRAVCGRFPAVGNGLKSVDVNENGILTASGIAVGDELLFGTIEDQLGPSLCRKLRSIDSVADEVERQKSANDLVFIYGGVGPLHSDVTVSGVAKAFGVRMAPDEEFEEYLRHL</sequence>
<accession>A0ACC0HEV9</accession>
<organism evidence="1 2">
    <name type="scientific">Camellia lanceoleosa</name>
    <dbReference type="NCBI Taxonomy" id="1840588"/>
    <lineage>
        <taxon>Eukaryota</taxon>
        <taxon>Viridiplantae</taxon>
        <taxon>Streptophyta</taxon>
        <taxon>Embryophyta</taxon>
        <taxon>Tracheophyta</taxon>
        <taxon>Spermatophyta</taxon>
        <taxon>Magnoliopsida</taxon>
        <taxon>eudicotyledons</taxon>
        <taxon>Gunneridae</taxon>
        <taxon>Pentapetalae</taxon>
        <taxon>asterids</taxon>
        <taxon>Ericales</taxon>
        <taxon>Theaceae</taxon>
        <taxon>Camellia</taxon>
    </lineage>
</organism>
<dbReference type="EMBL" id="CM045762">
    <property type="protein sequence ID" value="KAI8011453.1"/>
    <property type="molecule type" value="Genomic_DNA"/>
</dbReference>
<reference evidence="1 2" key="1">
    <citation type="journal article" date="2022" name="Plant J.">
        <title>Chromosome-level genome of Camellia lanceoleosa provides a valuable resource for understanding genome evolution and self-incompatibility.</title>
        <authorList>
            <person name="Gong W."/>
            <person name="Xiao S."/>
            <person name="Wang L."/>
            <person name="Liao Z."/>
            <person name="Chang Y."/>
            <person name="Mo W."/>
            <person name="Hu G."/>
            <person name="Li W."/>
            <person name="Zhao G."/>
            <person name="Zhu H."/>
            <person name="Hu X."/>
            <person name="Ji K."/>
            <person name="Xiang X."/>
            <person name="Song Q."/>
            <person name="Yuan D."/>
            <person name="Jin S."/>
            <person name="Zhang L."/>
        </authorList>
    </citation>
    <scope>NUCLEOTIDE SEQUENCE [LARGE SCALE GENOMIC DNA]</scope>
    <source>
        <strain evidence="1">SQ_2022a</strain>
    </source>
</reference>
<proteinExistence type="predicted"/>
<dbReference type="Proteomes" id="UP001060215">
    <property type="component" value="Chromosome 5"/>
</dbReference>